<organism evidence="1 2">
    <name type="scientific">Ilyodon furcidens</name>
    <name type="common">goldbreast splitfin</name>
    <dbReference type="NCBI Taxonomy" id="33524"/>
    <lineage>
        <taxon>Eukaryota</taxon>
        <taxon>Metazoa</taxon>
        <taxon>Chordata</taxon>
        <taxon>Craniata</taxon>
        <taxon>Vertebrata</taxon>
        <taxon>Euteleostomi</taxon>
        <taxon>Actinopterygii</taxon>
        <taxon>Neopterygii</taxon>
        <taxon>Teleostei</taxon>
        <taxon>Neoteleostei</taxon>
        <taxon>Acanthomorphata</taxon>
        <taxon>Ovalentaria</taxon>
        <taxon>Atherinomorphae</taxon>
        <taxon>Cyprinodontiformes</taxon>
        <taxon>Goodeidae</taxon>
        <taxon>Ilyodon</taxon>
    </lineage>
</organism>
<dbReference type="Proteomes" id="UP001482620">
    <property type="component" value="Unassembled WGS sequence"/>
</dbReference>
<comment type="caution">
    <text evidence="1">The sequence shown here is derived from an EMBL/GenBank/DDBJ whole genome shotgun (WGS) entry which is preliminary data.</text>
</comment>
<name>A0ABV0TN28_9TELE</name>
<protein>
    <submittedName>
        <fullName evidence="1">Uncharacterized protein</fullName>
    </submittedName>
</protein>
<reference evidence="1 2" key="1">
    <citation type="submission" date="2021-06" db="EMBL/GenBank/DDBJ databases">
        <authorList>
            <person name="Palmer J.M."/>
        </authorList>
    </citation>
    <scope>NUCLEOTIDE SEQUENCE [LARGE SCALE GENOMIC DNA]</scope>
    <source>
        <strain evidence="2">if_2019</strain>
        <tissue evidence="1">Muscle</tissue>
    </source>
</reference>
<keyword evidence="2" id="KW-1185">Reference proteome</keyword>
<sequence length="77" mass="8121">MFRRQQSADREGGSAAAQNHRVFFGSAGPCTKAGVATRDPESACSVSEMNIQVVPLSERGSCAHGSSRCVLLSACQY</sequence>
<proteinExistence type="predicted"/>
<gene>
    <name evidence="1" type="ORF">ILYODFUR_017506</name>
</gene>
<dbReference type="EMBL" id="JAHRIQ010036408">
    <property type="protein sequence ID" value="MEQ2233018.1"/>
    <property type="molecule type" value="Genomic_DNA"/>
</dbReference>
<evidence type="ECO:0000313" key="1">
    <source>
        <dbReference type="EMBL" id="MEQ2233018.1"/>
    </source>
</evidence>
<evidence type="ECO:0000313" key="2">
    <source>
        <dbReference type="Proteomes" id="UP001482620"/>
    </source>
</evidence>
<accession>A0ABV0TN28</accession>